<dbReference type="STRING" id="83401.SAMN05421742_10179"/>
<dbReference type="Gene3D" id="1.10.1670.40">
    <property type="match status" value="1"/>
</dbReference>
<evidence type="ECO:0000313" key="7">
    <source>
        <dbReference type="Proteomes" id="UP000217076"/>
    </source>
</evidence>
<reference evidence="7" key="1">
    <citation type="submission" date="2016-10" db="EMBL/GenBank/DDBJ databases">
        <authorList>
            <person name="Varghese N."/>
            <person name="Submissions S."/>
        </authorList>
    </citation>
    <scope>NUCLEOTIDE SEQUENCE [LARGE SCALE GENOMIC DNA]</scope>
    <source>
        <strain evidence="7">930I</strain>
    </source>
</reference>
<feature type="domain" description="HhH-GPD" evidence="5">
    <location>
        <begin position="52"/>
        <end position="202"/>
    </location>
</feature>
<dbReference type="Pfam" id="PF00730">
    <property type="entry name" value="HhH-GPD"/>
    <property type="match status" value="1"/>
</dbReference>
<accession>A0A1G7TTD1</accession>
<dbReference type="GO" id="GO:0043916">
    <property type="term" value="F:DNA-7-methylguanine glycosylase activity"/>
    <property type="evidence" value="ECO:0007669"/>
    <property type="project" value="TreeGrafter"/>
</dbReference>
<dbReference type="GO" id="GO:0006307">
    <property type="term" value="P:DNA alkylation repair"/>
    <property type="evidence" value="ECO:0007669"/>
    <property type="project" value="TreeGrafter"/>
</dbReference>
<dbReference type="PANTHER" id="PTHR43003">
    <property type="entry name" value="DNA-3-METHYLADENINE GLYCOSYLASE"/>
    <property type="match status" value="1"/>
</dbReference>
<dbReference type="Proteomes" id="UP000217076">
    <property type="component" value="Unassembled WGS sequence"/>
</dbReference>
<proteinExistence type="predicted"/>
<name>A0A1G7TTD1_9PROT</name>
<dbReference type="RefSeq" id="WP_092613960.1">
    <property type="nucleotide sequence ID" value="NZ_FNCV01000001.1"/>
</dbReference>
<keyword evidence="7" id="KW-1185">Reference proteome</keyword>
<keyword evidence="3" id="KW-0227">DNA damage</keyword>
<dbReference type="EC" id="3.2.2.21" evidence="2"/>
<dbReference type="GO" id="GO:0006285">
    <property type="term" value="P:base-excision repair, AP site formation"/>
    <property type="evidence" value="ECO:0007669"/>
    <property type="project" value="TreeGrafter"/>
</dbReference>
<dbReference type="GO" id="GO:0005737">
    <property type="term" value="C:cytoplasm"/>
    <property type="evidence" value="ECO:0007669"/>
    <property type="project" value="TreeGrafter"/>
</dbReference>
<sequence>MSDHLADSLDSGLAHLAAACPRMAGAIERVGAPAPRHWPAGFPTLLRIIVDQQVSRAAGAAIFGRLEAALAPLGPETLAAADDATLRGAGLSRPKMAYARGLSRAILDGDLDLEALPALPDEEVLARLTALKGFGNWSAEMYLLFALGRPDVWAIDDLAVCEGARLLYDLPARPGRAEMRALGEPFRPWRSVACLMMWHIRTHGVGATDG</sequence>
<comment type="catalytic activity">
    <reaction evidence="1">
        <text>Hydrolysis of alkylated DNA, releasing 3-methyladenine, 3-methylguanine, 7-methylguanine and 7-methyladenine.</text>
        <dbReference type="EC" id="3.2.2.21"/>
    </reaction>
</comment>
<protein>
    <recommendedName>
        <fullName evidence="2">DNA-3-methyladenine glycosylase II</fullName>
        <ecNumber evidence="2">3.2.2.21</ecNumber>
    </recommendedName>
</protein>
<dbReference type="InterPro" id="IPR003265">
    <property type="entry name" value="HhH-GPD_domain"/>
</dbReference>
<dbReference type="GO" id="GO:0032993">
    <property type="term" value="C:protein-DNA complex"/>
    <property type="evidence" value="ECO:0007669"/>
    <property type="project" value="TreeGrafter"/>
</dbReference>
<evidence type="ECO:0000256" key="3">
    <source>
        <dbReference type="ARBA" id="ARBA00022763"/>
    </source>
</evidence>
<dbReference type="OrthoDB" id="9785929at2"/>
<keyword evidence="4" id="KW-0234">DNA repair</keyword>
<evidence type="ECO:0000313" key="6">
    <source>
        <dbReference type="EMBL" id="SDG37800.1"/>
    </source>
</evidence>
<evidence type="ECO:0000259" key="5">
    <source>
        <dbReference type="SMART" id="SM00478"/>
    </source>
</evidence>
<gene>
    <name evidence="6" type="ORF">SAMN05421742_10179</name>
</gene>
<dbReference type="InterPro" id="IPR011257">
    <property type="entry name" value="DNA_glycosylase"/>
</dbReference>
<evidence type="ECO:0000256" key="1">
    <source>
        <dbReference type="ARBA" id="ARBA00000086"/>
    </source>
</evidence>
<dbReference type="InterPro" id="IPR051912">
    <property type="entry name" value="Alkylbase_DNA_Glycosylase/TA"/>
</dbReference>
<evidence type="ECO:0000256" key="2">
    <source>
        <dbReference type="ARBA" id="ARBA00012000"/>
    </source>
</evidence>
<organism evidence="6 7">
    <name type="scientific">Roseospirillum parvum</name>
    <dbReference type="NCBI Taxonomy" id="83401"/>
    <lineage>
        <taxon>Bacteria</taxon>
        <taxon>Pseudomonadati</taxon>
        <taxon>Pseudomonadota</taxon>
        <taxon>Alphaproteobacteria</taxon>
        <taxon>Rhodospirillales</taxon>
        <taxon>Rhodospirillaceae</taxon>
        <taxon>Roseospirillum</taxon>
    </lineage>
</organism>
<dbReference type="EMBL" id="FNCV01000001">
    <property type="protein sequence ID" value="SDG37800.1"/>
    <property type="molecule type" value="Genomic_DNA"/>
</dbReference>
<dbReference type="CDD" id="cd00056">
    <property type="entry name" value="ENDO3c"/>
    <property type="match status" value="1"/>
</dbReference>
<dbReference type="AlphaFoldDB" id="A0A1G7TTD1"/>
<dbReference type="GO" id="GO:0032131">
    <property type="term" value="F:alkylated DNA binding"/>
    <property type="evidence" value="ECO:0007669"/>
    <property type="project" value="TreeGrafter"/>
</dbReference>
<dbReference type="Gene3D" id="1.10.340.30">
    <property type="entry name" value="Hypothetical protein, domain 2"/>
    <property type="match status" value="1"/>
</dbReference>
<dbReference type="SMART" id="SM00478">
    <property type="entry name" value="ENDO3c"/>
    <property type="match status" value="1"/>
</dbReference>
<dbReference type="GO" id="GO:0008725">
    <property type="term" value="F:DNA-3-methyladenine glycosylase activity"/>
    <property type="evidence" value="ECO:0007669"/>
    <property type="project" value="TreeGrafter"/>
</dbReference>
<dbReference type="PANTHER" id="PTHR43003:SF5">
    <property type="entry name" value="DNA-3-METHYLADENINE GLYCOSYLASE"/>
    <property type="match status" value="1"/>
</dbReference>
<evidence type="ECO:0000256" key="4">
    <source>
        <dbReference type="ARBA" id="ARBA00023204"/>
    </source>
</evidence>
<dbReference type="SUPFAM" id="SSF48150">
    <property type="entry name" value="DNA-glycosylase"/>
    <property type="match status" value="1"/>
</dbReference>